<name>A0ABZ2QX59_9ACTN</name>
<reference evidence="1 2" key="1">
    <citation type="submission" date="2024-03" db="EMBL/GenBank/DDBJ databases">
        <title>The complete genome of Streptomyces sirii sp.nov.</title>
        <authorList>
            <person name="Zakalyukina Y.V."/>
            <person name="Belik A.R."/>
            <person name="Biryukov M.V."/>
            <person name="Baturina O.A."/>
            <person name="Kabilov M.R."/>
        </authorList>
    </citation>
    <scope>NUCLEOTIDE SEQUENCE [LARGE SCALE GENOMIC DNA]</scope>
    <source>
        <strain evidence="1 2">BP-8</strain>
    </source>
</reference>
<accession>A0ABZ2QX59</accession>
<sequence>MAGLLELQRTGGVGAALAQLCLDAGVTTPVHALGLPRAFIPRAPAPRCSPMPDWTPQVSYAPS</sequence>
<gene>
    <name evidence="1" type="ORF">WAB15_36965</name>
</gene>
<dbReference type="Proteomes" id="UP001626628">
    <property type="component" value="Chromosome"/>
</dbReference>
<evidence type="ECO:0000313" key="1">
    <source>
        <dbReference type="EMBL" id="WXK81161.1"/>
    </source>
</evidence>
<organism evidence="1 2">
    <name type="scientific">Streptomyces sirii</name>
    <dbReference type="NCBI Taxonomy" id="3127701"/>
    <lineage>
        <taxon>Bacteria</taxon>
        <taxon>Bacillati</taxon>
        <taxon>Actinomycetota</taxon>
        <taxon>Actinomycetes</taxon>
        <taxon>Kitasatosporales</taxon>
        <taxon>Streptomycetaceae</taxon>
        <taxon>Streptomyces</taxon>
    </lineage>
</organism>
<protein>
    <submittedName>
        <fullName evidence="1">Uncharacterized protein</fullName>
    </submittedName>
</protein>
<proteinExistence type="predicted"/>
<keyword evidence="2" id="KW-1185">Reference proteome</keyword>
<evidence type="ECO:0000313" key="2">
    <source>
        <dbReference type="Proteomes" id="UP001626628"/>
    </source>
</evidence>
<dbReference type="RefSeq" id="WP_407288979.1">
    <property type="nucleotide sequence ID" value="NZ_CP147982.1"/>
</dbReference>
<dbReference type="EMBL" id="CP147982">
    <property type="protein sequence ID" value="WXK81161.1"/>
    <property type="molecule type" value="Genomic_DNA"/>
</dbReference>